<accession>A0A1Q3E8E1</accession>
<sequence>MRLISISAIYIILQGFILTVCAAPVNNYSDVNTTSTNTLQARNYENRRTIKNSSALEELKGQGLSNTVTPSDPSQDTSSPPATSTSSREERRSIKEKVHNALEALKGNTPSSGSSSNPSPDFSPDTSSSATPPERRSRSRYENGRSIMEKLTHVVEALKGQGSTAVDSSSTSPDPTQSSSPGKRSFSDGKESRSIKEKLSNALAALKGQTPSSGDSSTSTASEPSDTSSPSPTRRSLSRRLMLAVAVTVSEGEALTPFVSPSQIAVRDVIRELLEAAAPSLALGTHWRLDWENIPSPKADAKSRIEFSMTGPEKCGGTCTAWVEEKKHEIKDHSGKVIYP</sequence>
<reference evidence="3 4" key="2">
    <citation type="submission" date="2017-02" db="EMBL/GenBank/DDBJ databases">
        <title>A genome survey and senescence transcriptome analysis in Lentinula edodes.</title>
        <authorList>
            <person name="Sakamoto Y."/>
            <person name="Nakade K."/>
            <person name="Sato S."/>
            <person name="Yoshida Y."/>
            <person name="Miyazaki K."/>
            <person name="Natsume S."/>
            <person name="Konno N."/>
        </authorList>
    </citation>
    <scope>NUCLEOTIDE SEQUENCE [LARGE SCALE GENOMIC DNA]</scope>
    <source>
        <strain evidence="3 4">NBRC 111202</strain>
    </source>
</reference>
<proteinExistence type="predicted"/>
<feature type="compositionally biased region" description="Low complexity" evidence="1">
    <location>
        <begin position="69"/>
        <end position="86"/>
    </location>
</feature>
<evidence type="ECO:0000256" key="2">
    <source>
        <dbReference type="SAM" id="SignalP"/>
    </source>
</evidence>
<reference evidence="3 4" key="1">
    <citation type="submission" date="2016-08" db="EMBL/GenBank/DDBJ databases">
        <authorList>
            <consortium name="Lentinula edodes genome sequencing consortium"/>
            <person name="Sakamoto Y."/>
            <person name="Nakade K."/>
            <person name="Sato S."/>
            <person name="Yoshida Y."/>
            <person name="Miyazaki K."/>
            <person name="Natsume S."/>
            <person name="Konno N."/>
        </authorList>
    </citation>
    <scope>NUCLEOTIDE SEQUENCE [LARGE SCALE GENOMIC DNA]</scope>
    <source>
        <strain evidence="3 4">NBRC 111202</strain>
    </source>
</reference>
<dbReference type="EMBL" id="BDGU01000149">
    <property type="protein sequence ID" value="GAW03513.1"/>
    <property type="molecule type" value="Genomic_DNA"/>
</dbReference>
<keyword evidence="4" id="KW-1185">Reference proteome</keyword>
<feature type="region of interest" description="Disordered" evidence="1">
    <location>
        <begin position="105"/>
        <end position="144"/>
    </location>
</feature>
<feature type="region of interest" description="Disordered" evidence="1">
    <location>
        <begin position="206"/>
        <end position="237"/>
    </location>
</feature>
<organism evidence="3 4">
    <name type="scientific">Lentinula edodes</name>
    <name type="common">Shiitake mushroom</name>
    <name type="synonym">Lentinus edodes</name>
    <dbReference type="NCBI Taxonomy" id="5353"/>
    <lineage>
        <taxon>Eukaryota</taxon>
        <taxon>Fungi</taxon>
        <taxon>Dikarya</taxon>
        <taxon>Basidiomycota</taxon>
        <taxon>Agaricomycotina</taxon>
        <taxon>Agaricomycetes</taxon>
        <taxon>Agaricomycetidae</taxon>
        <taxon>Agaricales</taxon>
        <taxon>Marasmiineae</taxon>
        <taxon>Omphalotaceae</taxon>
        <taxon>Lentinula</taxon>
    </lineage>
</organism>
<protein>
    <submittedName>
        <fullName evidence="3">Uncharacterized protein</fullName>
    </submittedName>
</protein>
<evidence type="ECO:0000313" key="4">
    <source>
        <dbReference type="Proteomes" id="UP000188533"/>
    </source>
</evidence>
<gene>
    <name evidence="3" type="ORF">LENED_005242</name>
</gene>
<feature type="compositionally biased region" description="Low complexity" evidence="1">
    <location>
        <begin position="163"/>
        <end position="181"/>
    </location>
</feature>
<feature type="compositionally biased region" description="Basic and acidic residues" evidence="1">
    <location>
        <begin position="133"/>
        <end position="144"/>
    </location>
</feature>
<evidence type="ECO:0000313" key="3">
    <source>
        <dbReference type="EMBL" id="GAW03513.1"/>
    </source>
</evidence>
<dbReference type="Proteomes" id="UP000188533">
    <property type="component" value="Unassembled WGS sequence"/>
</dbReference>
<feature type="region of interest" description="Disordered" evidence="1">
    <location>
        <begin position="161"/>
        <end position="194"/>
    </location>
</feature>
<comment type="caution">
    <text evidence="3">The sequence shown here is derived from an EMBL/GenBank/DDBJ whole genome shotgun (WGS) entry which is preliminary data.</text>
</comment>
<name>A0A1Q3E8E1_LENED</name>
<feature type="region of interest" description="Disordered" evidence="1">
    <location>
        <begin position="49"/>
        <end position="93"/>
    </location>
</feature>
<feature type="signal peptide" evidence="2">
    <location>
        <begin position="1"/>
        <end position="22"/>
    </location>
</feature>
<evidence type="ECO:0000256" key="1">
    <source>
        <dbReference type="SAM" id="MobiDB-lite"/>
    </source>
</evidence>
<dbReference type="AlphaFoldDB" id="A0A1Q3E8E1"/>
<feature type="compositionally biased region" description="Low complexity" evidence="1">
    <location>
        <begin position="107"/>
        <end position="132"/>
    </location>
</feature>
<feature type="compositionally biased region" description="Basic and acidic residues" evidence="1">
    <location>
        <begin position="185"/>
        <end position="194"/>
    </location>
</feature>
<feature type="chain" id="PRO_5012433589" evidence="2">
    <location>
        <begin position="23"/>
        <end position="340"/>
    </location>
</feature>
<feature type="compositionally biased region" description="Low complexity" evidence="1">
    <location>
        <begin position="210"/>
        <end position="235"/>
    </location>
</feature>
<keyword evidence="2" id="KW-0732">Signal</keyword>